<evidence type="ECO:0000256" key="3">
    <source>
        <dbReference type="ARBA" id="ARBA00022692"/>
    </source>
</evidence>
<dbReference type="Proteomes" id="UP000001997">
    <property type="component" value="Unassembled WGS sequence"/>
</dbReference>
<protein>
    <recommendedName>
        <fullName evidence="10">Cytochrome b5 heme-binding domain-containing protein</fullName>
    </recommendedName>
</protein>
<dbReference type="SMART" id="SM01117">
    <property type="entry name" value="Cyt-b5"/>
    <property type="match status" value="1"/>
</dbReference>
<evidence type="ECO:0000256" key="9">
    <source>
        <dbReference type="SAM" id="MobiDB-lite"/>
    </source>
</evidence>
<dbReference type="PROSITE" id="PS00191">
    <property type="entry name" value="CYTOCHROME_B5_1"/>
    <property type="match status" value="1"/>
</dbReference>
<proteinExistence type="inferred from homology"/>
<dbReference type="GO" id="GO:0046872">
    <property type="term" value="F:metal ion binding"/>
    <property type="evidence" value="ECO:0007669"/>
    <property type="project" value="UniProtKB-UniRule"/>
</dbReference>
<keyword evidence="12" id="KW-1185">Reference proteome</keyword>
<dbReference type="InterPro" id="IPR001199">
    <property type="entry name" value="Cyt_B5-like_heme/steroid-bd"/>
</dbReference>
<evidence type="ECO:0000256" key="6">
    <source>
        <dbReference type="ARBA" id="ARBA00023136"/>
    </source>
</evidence>
<dbReference type="GO" id="GO:0016020">
    <property type="term" value="C:membrane"/>
    <property type="evidence" value="ECO:0007669"/>
    <property type="project" value="UniProtKB-SubCell"/>
</dbReference>
<accession>A5DFU1</accession>
<dbReference type="RefSeq" id="XP_001486471.2">
    <property type="nucleotide sequence ID" value="XM_001486421.1"/>
</dbReference>
<keyword evidence="8" id="KW-1133">Transmembrane helix</keyword>
<dbReference type="AlphaFoldDB" id="A5DFU1"/>
<dbReference type="InterPro" id="IPR018506">
    <property type="entry name" value="Cyt_B5_heme-BS"/>
</dbReference>
<evidence type="ECO:0000256" key="1">
    <source>
        <dbReference type="ARBA" id="ARBA00004370"/>
    </source>
</evidence>
<dbReference type="STRING" id="294746.A5DFU1"/>
<evidence type="ECO:0000313" key="11">
    <source>
        <dbReference type="EMBL" id="EDK38044.2"/>
    </source>
</evidence>
<dbReference type="PANTHER" id="PTHR19359:SF95">
    <property type="entry name" value="CYTOCHROME B5 TYPE B"/>
    <property type="match status" value="1"/>
</dbReference>
<dbReference type="InParanoid" id="A5DFU1"/>
<dbReference type="GeneID" id="5128452"/>
<dbReference type="PANTHER" id="PTHR19359">
    <property type="entry name" value="CYTOCHROME B5"/>
    <property type="match status" value="1"/>
</dbReference>
<comment type="subcellular location">
    <subcellularLocation>
        <location evidence="1">Membrane</location>
    </subcellularLocation>
</comment>
<name>A5DFU1_PICGU</name>
<keyword evidence="5 8" id="KW-0408">Iron</keyword>
<feature type="transmembrane region" description="Helical" evidence="8">
    <location>
        <begin position="130"/>
        <end position="149"/>
    </location>
</feature>
<gene>
    <name evidence="11" type="ORF">PGUG_02142</name>
</gene>
<dbReference type="SUPFAM" id="SSF55856">
    <property type="entry name" value="Cytochrome b5-like heme/steroid binding domain"/>
    <property type="match status" value="1"/>
</dbReference>
<dbReference type="PROSITE" id="PS50255">
    <property type="entry name" value="CYTOCHROME_B5_2"/>
    <property type="match status" value="1"/>
</dbReference>
<dbReference type="OrthoDB" id="260519at2759"/>
<dbReference type="eggNOG" id="KOG0537">
    <property type="taxonomic scope" value="Eukaryota"/>
</dbReference>
<feature type="compositionally biased region" description="Polar residues" evidence="9">
    <location>
        <begin position="94"/>
        <end position="104"/>
    </location>
</feature>
<sequence length="156" mass="17207">MMSVSSGSERHRSHRLLDIRAHDTPDDLWMVIHNKVYNVSSFVSEHPGGVEVLFDCGGVDATEGFDDVGHSERAVMMLEPYYIGDVAPEDQKRGSSLRSSAQSREPSEGTEKTVGKQIKENVHNFVGPNLALLLFAALAISSLVLYLGLQRTKLPR</sequence>
<dbReference type="GO" id="GO:0020037">
    <property type="term" value="F:heme binding"/>
    <property type="evidence" value="ECO:0007669"/>
    <property type="project" value="UniProtKB-UniRule"/>
</dbReference>
<dbReference type="Gene3D" id="3.10.120.10">
    <property type="entry name" value="Cytochrome b5-like heme/steroid binding domain"/>
    <property type="match status" value="1"/>
</dbReference>
<dbReference type="InterPro" id="IPR036400">
    <property type="entry name" value="Cyt_B5-like_heme/steroid_sf"/>
</dbReference>
<dbReference type="Pfam" id="PF00173">
    <property type="entry name" value="Cyt-b5"/>
    <property type="match status" value="1"/>
</dbReference>
<comment type="similarity">
    <text evidence="7 8">Belongs to the cytochrome b5 family.</text>
</comment>
<keyword evidence="4 8" id="KW-0479">Metal-binding</keyword>
<dbReference type="KEGG" id="pgu:PGUG_02142"/>
<dbReference type="InterPro" id="IPR050668">
    <property type="entry name" value="Cytochrome_b5"/>
</dbReference>
<evidence type="ECO:0000256" key="5">
    <source>
        <dbReference type="ARBA" id="ARBA00023004"/>
    </source>
</evidence>
<evidence type="ECO:0000259" key="10">
    <source>
        <dbReference type="PROSITE" id="PS50255"/>
    </source>
</evidence>
<dbReference type="EMBL" id="CH408156">
    <property type="protein sequence ID" value="EDK38044.2"/>
    <property type="molecule type" value="Genomic_DNA"/>
</dbReference>
<keyword evidence="2 8" id="KW-0349">Heme</keyword>
<dbReference type="HOGENOM" id="CLU_102602_3_1_1"/>
<keyword evidence="3 8" id="KW-0812">Transmembrane</keyword>
<organism evidence="11 12">
    <name type="scientific">Meyerozyma guilliermondii (strain ATCC 6260 / CBS 566 / DSM 6381 / JCM 1539 / NBRC 10279 / NRRL Y-324)</name>
    <name type="common">Yeast</name>
    <name type="synonym">Candida guilliermondii</name>
    <dbReference type="NCBI Taxonomy" id="294746"/>
    <lineage>
        <taxon>Eukaryota</taxon>
        <taxon>Fungi</taxon>
        <taxon>Dikarya</taxon>
        <taxon>Ascomycota</taxon>
        <taxon>Saccharomycotina</taxon>
        <taxon>Pichiomycetes</taxon>
        <taxon>Debaryomycetaceae</taxon>
        <taxon>Meyerozyma</taxon>
    </lineage>
</organism>
<evidence type="ECO:0000256" key="2">
    <source>
        <dbReference type="ARBA" id="ARBA00022617"/>
    </source>
</evidence>
<evidence type="ECO:0000256" key="8">
    <source>
        <dbReference type="RuleBase" id="RU362121"/>
    </source>
</evidence>
<reference evidence="11 12" key="1">
    <citation type="journal article" date="2009" name="Nature">
        <title>Evolution of pathogenicity and sexual reproduction in eight Candida genomes.</title>
        <authorList>
            <person name="Butler G."/>
            <person name="Rasmussen M.D."/>
            <person name="Lin M.F."/>
            <person name="Santos M.A."/>
            <person name="Sakthikumar S."/>
            <person name="Munro C.A."/>
            <person name="Rheinbay E."/>
            <person name="Grabherr M."/>
            <person name="Forche A."/>
            <person name="Reedy J.L."/>
            <person name="Agrafioti I."/>
            <person name="Arnaud M.B."/>
            <person name="Bates S."/>
            <person name="Brown A.J."/>
            <person name="Brunke S."/>
            <person name="Costanzo M.C."/>
            <person name="Fitzpatrick D.A."/>
            <person name="de Groot P.W."/>
            <person name="Harris D."/>
            <person name="Hoyer L.L."/>
            <person name="Hube B."/>
            <person name="Klis F.M."/>
            <person name="Kodira C."/>
            <person name="Lennard N."/>
            <person name="Logue M.E."/>
            <person name="Martin R."/>
            <person name="Neiman A.M."/>
            <person name="Nikolaou E."/>
            <person name="Quail M.A."/>
            <person name="Quinn J."/>
            <person name="Santos M.C."/>
            <person name="Schmitzberger F.F."/>
            <person name="Sherlock G."/>
            <person name="Shah P."/>
            <person name="Silverstein K.A."/>
            <person name="Skrzypek M.S."/>
            <person name="Soll D."/>
            <person name="Staggs R."/>
            <person name="Stansfield I."/>
            <person name="Stumpf M.P."/>
            <person name="Sudbery P.E."/>
            <person name="Srikantha T."/>
            <person name="Zeng Q."/>
            <person name="Berman J."/>
            <person name="Berriman M."/>
            <person name="Heitman J."/>
            <person name="Gow N.A."/>
            <person name="Lorenz M.C."/>
            <person name="Birren B.W."/>
            <person name="Kellis M."/>
            <person name="Cuomo C.A."/>
        </authorList>
    </citation>
    <scope>NUCLEOTIDE SEQUENCE [LARGE SCALE GENOMIC DNA]</scope>
    <source>
        <strain evidence="12">ATCC 6260 / CBS 566 / DSM 6381 / JCM 1539 / NBRC 10279 / NRRL Y-324</strain>
    </source>
</reference>
<evidence type="ECO:0000256" key="7">
    <source>
        <dbReference type="ARBA" id="ARBA00038168"/>
    </source>
</evidence>
<feature type="region of interest" description="Disordered" evidence="9">
    <location>
        <begin position="88"/>
        <end position="115"/>
    </location>
</feature>
<evidence type="ECO:0000313" key="12">
    <source>
        <dbReference type="Proteomes" id="UP000001997"/>
    </source>
</evidence>
<keyword evidence="6 8" id="KW-0472">Membrane</keyword>
<feature type="domain" description="Cytochrome b5 heme-binding" evidence="10">
    <location>
        <begin position="11"/>
        <end position="87"/>
    </location>
</feature>
<feature type="compositionally biased region" description="Basic and acidic residues" evidence="9">
    <location>
        <begin position="105"/>
        <end position="115"/>
    </location>
</feature>
<dbReference type="PRINTS" id="PR00363">
    <property type="entry name" value="CYTOCHROMEB5"/>
</dbReference>
<dbReference type="FunFam" id="3.10.120.10:FF:000002">
    <property type="entry name" value="Cytochrome b5 type B"/>
    <property type="match status" value="1"/>
</dbReference>
<evidence type="ECO:0000256" key="4">
    <source>
        <dbReference type="ARBA" id="ARBA00022723"/>
    </source>
</evidence>